<dbReference type="OrthoDB" id="8242966at2"/>
<proteinExistence type="predicted"/>
<keyword evidence="2" id="KW-1185">Reference proteome</keyword>
<accession>B8ICN8</accession>
<dbReference type="RefSeq" id="WP_015929129.1">
    <property type="nucleotide sequence ID" value="NC_011894.1"/>
</dbReference>
<gene>
    <name evidence="1" type="ordered locus">Mnod_2479</name>
</gene>
<evidence type="ECO:0000313" key="2">
    <source>
        <dbReference type="Proteomes" id="UP000008207"/>
    </source>
</evidence>
<dbReference type="EMBL" id="CP001349">
    <property type="protein sequence ID" value="ACL57449.1"/>
    <property type="molecule type" value="Genomic_DNA"/>
</dbReference>
<sequence>MTELRLVAEQSERDIALRHATERLGGCLREMLANLLRIQRGAGKPEELGNTVVECAQAFDAYLDLTGGRPGRDVVDAALNIWRSESGADEFDRARDQSVRGAMQIIASRLLGQLTQERHGQHEFHRGLERMEAVRARNRAAIRYAPVADGPENLDALF</sequence>
<organism evidence="1 2">
    <name type="scientific">Methylobacterium nodulans (strain LMG 21967 / CNCM I-2342 / ORS 2060)</name>
    <dbReference type="NCBI Taxonomy" id="460265"/>
    <lineage>
        <taxon>Bacteria</taxon>
        <taxon>Pseudomonadati</taxon>
        <taxon>Pseudomonadota</taxon>
        <taxon>Alphaproteobacteria</taxon>
        <taxon>Hyphomicrobiales</taxon>
        <taxon>Methylobacteriaceae</taxon>
        <taxon>Methylobacterium</taxon>
    </lineage>
</organism>
<reference evidence="1 2" key="1">
    <citation type="submission" date="2009-01" db="EMBL/GenBank/DDBJ databases">
        <title>Complete sequence of chromosome of Methylobacterium nodulans ORS 2060.</title>
        <authorList>
            <consortium name="US DOE Joint Genome Institute"/>
            <person name="Lucas S."/>
            <person name="Copeland A."/>
            <person name="Lapidus A."/>
            <person name="Glavina del Rio T."/>
            <person name="Dalin E."/>
            <person name="Tice H."/>
            <person name="Bruce D."/>
            <person name="Goodwin L."/>
            <person name="Pitluck S."/>
            <person name="Sims D."/>
            <person name="Brettin T."/>
            <person name="Detter J.C."/>
            <person name="Han C."/>
            <person name="Larimer F."/>
            <person name="Land M."/>
            <person name="Hauser L."/>
            <person name="Kyrpides N."/>
            <person name="Ivanova N."/>
            <person name="Marx C.J."/>
            <person name="Richardson P."/>
        </authorList>
    </citation>
    <scope>NUCLEOTIDE SEQUENCE [LARGE SCALE GENOMIC DNA]</scope>
    <source>
        <strain evidence="2">LMG 21967 / CNCM I-2342 / ORS 2060</strain>
    </source>
</reference>
<evidence type="ECO:0000313" key="1">
    <source>
        <dbReference type="EMBL" id="ACL57449.1"/>
    </source>
</evidence>
<dbReference type="KEGG" id="mno:Mnod_2479"/>
<dbReference type="AlphaFoldDB" id="B8ICN8"/>
<protein>
    <submittedName>
        <fullName evidence="1">Uncharacterized protein</fullName>
    </submittedName>
</protein>
<name>B8ICN8_METNO</name>
<dbReference type="Proteomes" id="UP000008207">
    <property type="component" value="Chromosome"/>
</dbReference>
<dbReference type="HOGENOM" id="CLU_1559586_0_0_5"/>